<proteinExistence type="predicted"/>
<name>A0A6C0CHJ4_9ZZZZ</name>
<reference evidence="2" key="1">
    <citation type="journal article" date="2020" name="Nature">
        <title>Giant virus diversity and host interactions through global metagenomics.</title>
        <authorList>
            <person name="Schulz F."/>
            <person name="Roux S."/>
            <person name="Paez-Espino D."/>
            <person name="Jungbluth S."/>
            <person name="Walsh D.A."/>
            <person name="Denef V.J."/>
            <person name="McMahon K.D."/>
            <person name="Konstantinidis K.T."/>
            <person name="Eloe-Fadrosh E.A."/>
            <person name="Kyrpides N.C."/>
            <person name="Woyke T."/>
        </authorList>
    </citation>
    <scope>NUCLEOTIDE SEQUENCE</scope>
    <source>
        <strain evidence="2">GVMAG-M-3300021137-6</strain>
    </source>
</reference>
<dbReference type="AlphaFoldDB" id="A0A6C0CHJ4"/>
<evidence type="ECO:0000256" key="1">
    <source>
        <dbReference type="SAM" id="MobiDB-lite"/>
    </source>
</evidence>
<sequence>MAAIYLFLESEWIRFYQNGSVNSQVGKGICRMDTTTKMIYGLDRSKYPARMGKAWTWDEDTKLLESIKNGKELADIAKEHERTEGGIWCHLCVIAHNMYNENRPMGEITVITGLSEHEILDRIKKIEIKDEKRKERKEARKEEKSARKKLEKKSEDPSHSTECVSKLEIMNLINDIQTKMTRLNILVAMMS</sequence>
<feature type="region of interest" description="Disordered" evidence="1">
    <location>
        <begin position="131"/>
        <end position="161"/>
    </location>
</feature>
<evidence type="ECO:0000313" key="2">
    <source>
        <dbReference type="EMBL" id="QHT03921.1"/>
    </source>
</evidence>
<protein>
    <submittedName>
        <fullName evidence="2">Uncharacterized protein</fullName>
    </submittedName>
</protein>
<feature type="compositionally biased region" description="Basic and acidic residues" evidence="1">
    <location>
        <begin position="131"/>
        <end position="145"/>
    </location>
</feature>
<organism evidence="2">
    <name type="scientific">viral metagenome</name>
    <dbReference type="NCBI Taxonomy" id="1070528"/>
    <lineage>
        <taxon>unclassified sequences</taxon>
        <taxon>metagenomes</taxon>
        <taxon>organismal metagenomes</taxon>
    </lineage>
</organism>
<accession>A0A6C0CHJ4</accession>
<dbReference type="EMBL" id="MN739420">
    <property type="protein sequence ID" value="QHT03921.1"/>
    <property type="molecule type" value="Genomic_DNA"/>
</dbReference>